<protein>
    <submittedName>
        <fullName evidence="1">Uncharacterized protein</fullName>
    </submittedName>
</protein>
<dbReference type="Proteomes" id="UP000095767">
    <property type="component" value="Unassembled WGS sequence"/>
</dbReference>
<organism evidence="1 2">
    <name type="scientific">Dichanthelium oligosanthes</name>
    <dbReference type="NCBI Taxonomy" id="888268"/>
    <lineage>
        <taxon>Eukaryota</taxon>
        <taxon>Viridiplantae</taxon>
        <taxon>Streptophyta</taxon>
        <taxon>Embryophyta</taxon>
        <taxon>Tracheophyta</taxon>
        <taxon>Spermatophyta</taxon>
        <taxon>Magnoliopsida</taxon>
        <taxon>Liliopsida</taxon>
        <taxon>Poales</taxon>
        <taxon>Poaceae</taxon>
        <taxon>PACMAD clade</taxon>
        <taxon>Panicoideae</taxon>
        <taxon>Panicodae</taxon>
        <taxon>Paniceae</taxon>
        <taxon>Dichantheliinae</taxon>
        <taxon>Dichanthelium</taxon>
    </lineage>
</organism>
<evidence type="ECO:0000313" key="2">
    <source>
        <dbReference type="Proteomes" id="UP000095767"/>
    </source>
</evidence>
<reference evidence="1 2" key="1">
    <citation type="submission" date="2016-09" db="EMBL/GenBank/DDBJ databases">
        <title>The draft genome of Dichanthelium oligosanthes: A C3 panicoid grass species.</title>
        <authorList>
            <person name="Studer A.J."/>
            <person name="Schnable J.C."/>
            <person name="Brutnell T.P."/>
        </authorList>
    </citation>
    <scope>NUCLEOTIDE SEQUENCE [LARGE SCALE GENOMIC DNA]</scope>
    <source>
        <strain evidence="2">cv. Kellogg 1175</strain>
        <tissue evidence="1">Leaf</tissue>
    </source>
</reference>
<comment type="caution">
    <text evidence="1">The sequence shown here is derived from an EMBL/GenBank/DDBJ whole genome shotgun (WGS) entry which is preliminary data.</text>
</comment>
<dbReference type="EMBL" id="LWDX02065706">
    <property type="protein sequence ID" value="OEL15741.1"/>
    <property type="molecule type" value="Genomic_DNA"/>
</dbReference>
<evidence type="ECO:0000313" key="1">
    <source>
        <dbReference type="EMBL" id="OEL15741.1"/>
    </source>
</evidence>
<keyword evidence="2" id="KW-1185">Reference proteome</keyword>
<accession>A0A1E5US89</accession>
<sequence>MYFSIVPCSHAEAKTSLPVKRTFLSSSFNKQEVSSKAEMPPWRISIAE</sequence>
<gene>
    <name evidence="1" type="ORF">BAE44_0023241</name>
</gene>
<proteinExistence type="predicted"/>
<name>A0A1E5US89_9POAL</name>
<dbReference type="AlphaFoldDB" id="A0A1E5US89"/>